<name>A0A5D0WPG9_9FIRM</name>
<dbReference type="Proteomes" id="UP000322619">
    <property type="component" value="Unassembled WGS sequence"/>
</dbReference>
<dbReference type="EMBL" id="VSLA01000013">
    <property type="protein sequence ID" value="TYC86034.1"/>
    <property type="molecule type" value="Genomic_DNA"/>
</dbReference>
<dbReference type="AlphaFoldDB" id="A0A5D0WPG9"/>
<gene>
    <name evidence="1" type="ORF">FXB42_07875</name>
</gene>
<dbReference type="Gene3D" id="1.20.1270.90">
    <property type="entry name" value="AF1782-like"/>
    <property type="match status" value="1"/>
</dbReference>
<comment type="caution">
    <text evidence="1">The sequence shown here is derived from an EMBL/GenBank/DDBJ whole genome shotgun (WGS) entry which is preliminary data.</text>
</comment>
<dbReference type="Pfam" id="PF07538">
    <property type="entry name" value="ChW"/>
    <property type="match status" value="3"/>
</dbReference>
<evidence type="ECO:0000313" key="1">
    <source>
        <dbReference type="EMBL" id="TYC86034.1"/>
    </source>
</evidence>
<organism evidence="1 2">
    <name type="scientific">Acetobacterium wieringae</name>
    <dbReference type="NCBI Taxonomy" id="52694"/>
    <lineage>
        <taxon>Bacteria</taxon>
        <taxon>Bacillati</taxon>
        <taxon>Bacillota</taxon>
        <taxon>Clostridia</taxon>
        <taxon>Eubacteriales</taxon>
        <taxon>Eubacteriaceae</taxon>
        <taxon>Acetobacterium</taxon>
    </lineage>
</organism>
<reference evidence="1 2" key="1">
    <citation type="submission" date="2019-08" db="EMBL/GenBank/DDBJ databases">
        <title>Isolation and enrichment of carboxydotrophic bacteria from anaerobic sludge for the production of bio-based chemicals from syngas.</title>
        <authorList>
            <person name="Antares A.L."/>
            <person name="Moreira J."/>
            <person name="Diender M."/>
            <person name="Parshina S.N."/>
            <person name="Stams A.J.M."/>
            <person name="Alves M."/>
            <person name="Alves J.I."/>
            <person name="Sousa D.Z."/>
        </authorList>
    </citation>
    <scope>NUCLEOTIDE SEQUENCE [LARGE SCALE GENOMIC DNA]</scope>
    <source>
        <strain evidence="1 2">JM</strain>
    </source>
</reference>
<dbReference type="SMART" id="SM00728">
    <property type="entry name" value="ChW"/>
    <property type="match status" value="3"/>
</dbReference>
<evidence type="ECO:0008006" key="3">
    <source>
        <dbReference type="Google" id="ProtNLM"/>
    </source>
</evidence>
<sequence length="656" mass="69935">MCMMIMGLPTGVFAEETDTTSDMAFGVAYRTHIENEGWTQGWMHDGSLSGSEGKGLRLEGIEIELSGDVPDGLGIQYQTHIQNKGWFQGWVSNGDLAGSVGEGLRLEAIEIKLTGTDAADYSVKYRTHIQNQGWAQGWVADGALSGSEGKGLRLEAIEIQIVETPVKIAFDAYQAALANVNEADYTSASWTVYQVVVNANVVTKADIANKITEATMAIEKAQLSLVKKADLTIYNDVLESAKEADYSAESWAIYQAVVEANVVTEENTQAEVDAATIAIIKAQKNLFKLADLTNYEAALAAVTQDMVKSGWTAYKAVVDANVVTNMNTQTEVDAATAKILAAQKSLVLYSDLTNFNKAIALYVQYGPDAANAPYTSSTWNSYTEKCESYGTLTDGQWVYDVITKETAQATIDAATVDINSYITKLIATADLTAFNAAKNIKISDGPYTTASFTAYNNNSQVKAIVEIAADTLKGYAQSVVDSYTATLIALQQSILVKGSDLTAYNAALTAVSQGNYTAASWSAYQTVVTANVVTPDNIQSAVDAATAKILAAQNNLVYTGAYVISKAKINSTNFGVRKVGDNILTRAADMITAAGIDKTDYTITFNRIDSGTAVINPTTGLITDEGNTVATVTFTITPLDGGAAGTTANLDIFINP</sequence>
<protein>
    <recommendedName>
        <fullName evidence="3">Clostridial hydrophobic W</fullName>
    </recommendedName>
</protein>
<dbReference type="InterPro" id="IPR006637">
    <property type="entry name" value="ChW"/>
</dbReference>
<evidence type="ECO:0000313" key="2">
    <source>
        <dbReference type="Proteomes" id="UP000322619"/>
    </source>
</evidence>
<proteinExistence type="predicted"/>
<accession>A0A5D0WPG9</accession>